<dbReference type="Gene3D" id="3.30.160.250">
    <property type="match status" value="1"/>
</dbReference>
<dbReference type="Proteomes" id="UP000217311">
    <property type="component" value="Chromosome"/>
</dbReference>
<dbReference type="PANTHER" id="PTHR34504">
    <property type="entry name" value="ANTITOXIN HICB"/>
    <property type="match status" value="1"/>
</dbReference>
<dbReference type="InterPro" id="IPR035069">
    <property type="entry name" value="TTHA1013/TTHA0281-like"/>
</dbReference>
<dbReference type="AlphaFoldDB" id="A0A290MRR1"/>
<name>A0A290MRR1_CAUVI</name>
<dbReference type="InterPro" id="IPR031807">
    <property type="entry name" value="HicB-like"/>
</dbReference>
<evidence type="ECO:0000313" key="3">
    <source>
        <dbReference type="Proteomes" id="UP000217311"/>
    </source>
</evidence>
<protein>
    <submittedName>
        <fullName evidence="2">Type II toxin-antitoxin system HicB family antitoxin</fullName>
    </submittedName>
</protein>
<feature type="domain" description="HicB-like antitoxin of toxin-antitoxin system" evidence="1">
    <location>
        <begin position="17"/>
        <end position="68"/>
    </location>
</feature>
<evidence type="ECO:0000313" key="2">
    <source>
        <dbReference type="EMBL" id="ATC31025.1"/>
    </source>
</evidence>
<reference evidence="3" key="1">
    <citation type="submission" date="2017-09" db="EMBL/GenBank/DDBJ databases">
        <title>Genome evolution observed in wild isolates of Caulobacter crescentus.</title>
        <authorList>
            <person name="Ely B."/>
            <person name="Wilson K."/>
            <person name="Scott D."/>
        </authorList>
    </citation>
    <scope>NUCLEOTIDE SEQUENCE [LARGE SCALE GENOMIC DNA]</scope>
    <source>
        <strain evidence="3">CB13b1a</strain>
    </source>
</reference>
<evidence type="ECO:0000259" key="1">
    <source>
        <dbReference type="Pfam" id="PF15919"/>
    </source>
</evidence>
<sequence length="75" mass="8389">MIRRRNYRIVLKTLSVEDGGGYLATVPDLPGCMSDGATEAEVLTNIEDAIAQWIDHAVSEGRKIPEPDRHYRYGT</sequence>
<dbReference type="InterPro" id="IPR051404">
    <property type="entry name" value="TA_system_antitoxin"/>
</dbReference>
<dbReference type="EMBL" id="CP023315">
    <property type="protein sequence ID" value="ATC31025.1"/>
    <property type="molecule type" value="Genomic_DNA"/>
</dbReference>
<accession>A0A290MRR1</accession>
<dbReference type="PANTHER" id="PTHR34504:SF2">
    <property type="entry name" value="UPF0150 PROTEIN SSL0259"/>
    <property type="match status" value="1"/>
</dbReference>
<proteinExistence type="predicted"/>
<gene>
    <name evidence="2" type="ORF">CA606_00920</name>
</gene>
<dbReference type="Pfam" id="PF15919">
    <property type="entry name" value="HicB_lk_antitox"/>
    <property type="match status" value="1"/>
</dbReference>
<dbReference type="SUPFAM" id="SSF143100">
    <property type="entry name" value="TTHA1013/TTHA0281-like"/>
    <property type="match status" value="1"/>
</dbReference>
<organism evidence="2 3">
    <name type="scientific">Caulobacter vibrioides</name>
    <name type="common">Caulobacter crescentus</name>
    <dbReference type="NCBI Taxonomy" id="155892"/>
    <lineage>
        <taxon>Bacteria</taxon>
        <taxon>Pseudomonadati</taxon>
        <taxon>Pseudomonadota</taxon>
        <taxon>Alphaproteobacteria</taxon>
        <taxon>Caulobacterales</taxon>
        <taxon>Caulobacteraceae</taxon>
        <taxon>Caulobacter</taxon>
    </lineage>
</organism>
<dbReference type="RefSeq" id="WP_096050492.1">
    <property type="nucleotide sequence ID" value="NZ_CP023315.3"/>
</dbReference>